<dbReference type="SUPFAM" id="SSF56672">
    <property type="entry name" value="DNA/RNA polymerases"/>
    <property type="match status" value="1"/>
</dbReference>
<keyword evidence="14" id="KW-0548">Nucleotidyltransferase</keyword>
<evidence type="ECO:0000256" key="13">
    <source>
        <dbReference type="ARBA" id="ARBA00022918"/>
    </source>
</evidence>
<dbReference type="Pfam" id="PF00665">
    <property type="entry name" value="rve"/>
    <property type="match status" value="1"/>
</dbReference>
<dbReference type="Pfam" id="PF07727">
    <property type="entry name" value="RVT_2"/>
    <property type="match status" value="1"/>
</dbReference>
<feature type="coiled-coil region" evidence="18">
    <location>
        <begin position="400"/>
        <end position="430"/>
    </location>
</feature>
<organism evidence="21 22">
    <name type="scientific">Tanacetum coccineum</name>
    <dbReference type="NCBI Taxonomy" id="301880"/>
    <lineage>
        <taxon>Eukaryota</taxon>
        <taxon>Viridiplantae</taxon>
        <taxon>Streptophyta</taxon>
        <taxon>Embryophyta</taxon>
        <taxon>Tracheophyta</taxon>
        <taxon>Spermatophyta</taxon>
        <taxon>Magnoliopsida</taxon>
        <taxon>eudicotyledons</taxon>
        <taxon>Gunneridae</taxon>
        <taxon>Pentapetalae</taxon>
        <taxon>asterids</taxon>
        <taxon>campanulids</taxon>
        <taxon>Asterales</taxon>
        <taxon>Asteraceae</taxon>
        <taxon>Asteroideae</taxon>
        <taxon>Anthemideae</taxon>
        <taxon>Anthemidinae</taxon>
        <taxon>Tanacetum</taxon>
    </lineage>
</organism>
<keyword evidence="9" id="KW-0378">Hydrolase</keyword>
<reference evidence="21" key="1">
    <citation type="journal article" date="2022" name="Int. J. Mol. Sci.">
        <title>Draft Genome of Tanacetum Coccineum: Genomic Comparison of Closely Related Tanacetum-Family Plants.</title>
        <authorList>
            <person name="Yamashiro T."/>
            <person name="Shiraishi A."/>
            <person name="Nakayama K."/>
            <person name="Satake H."/>
        </authorList>
    </citation>
    <scope>NUCLEOTIDE SEQUENCE</scope>
</reference>
<keyword evidence="8" id="KW-0255">Endonuclease</keyword>
<dbReference type="PANTHER" id="PTHR42648">
    <property type="entry name" value="TRANSPOSASE, PUTATIVE-RELATED"/>
    <property type="match status" value="1"/>
</dbReference>
<gene>
    <name evidence="21" type="ORF">Tco_1057138</name>
</gene>
<evidence type="ECO:0000256" key="6">
    <source>
        <dbReference type="ARBA" id="ARBA00022741"/>
    </source>
</evidence>
<protein>
    <submittedName>
        <fullName evidence="21">Retrovirus-related pol polyprotein from transposon TNT 1-94</fullName>
    </submittedName>
</protein>
<dbReference type="InterPro" id="IPR039537">
    <property type="entry name" value="Retrotran_Ty1/copia-like"/>
</dbReference>
<keyword evidence="7" id="KW-0064">Aspartyl protease</keyword>
<evidence type="ECO:0000256" key="19">
    <source>
        <dbReference type="SAM" id="MobiDB-lite"/>
    </source>
</evidence>
<feature type="region of interest" description="Disordered" evidence="19">
    <location>
        <begin position="495"/>
        <end position="540"/>
    </location>
</feature>
<evidence type="ECO:0000256" key="9">
    <source>
        <dbReference type="ARBA" id="ARBA00022801"/>
    </source>
</evidence>
<dbReference type="InterPro" id="IPR043502">
    <property type="entry name" value="DNA/RNA_pol_sf"/>
</dbReference>
<keyword evidence="14" id="KW-0239">DNA-directed DNA polymerase</keyword>
<dbReference type="Pfam" id="PF13976">
    <property type="entry name" value="gag_pre-integrs"/>
    <property type="match status" value="1"/>
</dbReference>
<dbReference type="EMBL" id="BQNB010019200">
    <property type="protein sequence ID" value="GJT82796.1"/>
    <property type="molecule type" value="Genomic_DNA"/>
</dbReference>
<dbReference type="SUPFAM" id="SSF53098">
    <property type="entry name" value="Ribonuclease H-like"/>
    <property type="match status" value="1"/>
</dbReference>
<keyword evidence="18" id="KW-0175">Coiled coil</keyword>
<dbReference type="Gene3D" id="3.30.420.10">
    <property type="entry name" value="Ribonuclease H-like superfamily/Ribonuclease H"/>
    <property type="match status" value="1"/>
</dbReference>
<evidence type="ECO:0000256" key="8">
    <source>
        <dbReference type="ARBA" id="ARBA00022759"/>
    </source>
</evidence>
<comment type="caution">
    <text evidence="21">The sequence shown here is derived from an EMBL/GenBank/DDBJ whole genome shotgun (WGS) entry which is preliminary data.</text>
</comment>
<dbReference type="PANTHER" id="PTHR42648:SF11">
    <property type="entry name" value="TRANSPOSON TY4-P GAG-POL POLYPROTEIN"/>
    <property type="match status" value="1"/>
</dbReference>
<evidence type="ECO:0000256" key="17">
    <source>
        <dbReference type="ARBA" id="ARBA00023268"/>
    </source>
</evidence>
<dbReference type="InterPro" id="IPR001584">
    <property type="entry name" value="Integrase_cat-core"/>
</dbReference>
<evidence type="ECO:0000256" key="1">
    <source>
        <dbReference type="ARBA" id="ARBA00002180"/>
    </source>
</evidence>
<keyword evidence="17" id="KW-0511">Multifunctional enzyme</keyword>
<evidence type="ECO:0000313" key="22">
    <source>
        <dbReference type="Proteomes" id="UP001151760"/>
    </source>
</evidence>
<feature type="domain" description="Integrase catalytic" evidence="20">
    <location>
        <begin position="703"/>
        <end position="820"/>
    </location>
</feature>
<evidence type="ECO:0000256" key="4">
    <source>
        <dbReference type="ARBA" id="ARBA00022722"/>
    </source>
</evidence>
<keyword evidence="10" id="KW-0067">ATP-binding</keyword>
<keyword evidence="4" id="KW-0540">Nuclease</keyword>
<keyword evidence="12" id="KW-0229">DNA integration</keyword>
<evidence type="ECO:0000259" key="20">
    <source>
        <dbReference type="PROSITE" id="PS50994"/>
    </source>
</evidence>
<evidence type="ECO:0000256" key="12">
    <source>
        <dbReference type="ARBA" id="ARBA00022908"/>
    </source>
</evidence>
<evidence type="ECO:0000256" key="7">
    <source>
        <dbReference type="ARBA" id="ARBA00022750"/>
    </source>
</evidence>
<proteinExistence type="predicted"/>
<keyword evidence="11" id="KW-0460">Magnesium</keyword>
<evidence type="ECO:0000256" key="18">
    <source>
        <dbReference type="SAM" id="Coils"/>
    </source>
</evidence>
<evidence type="ECO:0000256" key="10">
    <source>
        <dbReference type="ARBA" id="ARBA00022840"/>
    </source>
</evidence>
<keyword evidence="14" id="KW-0808">Transferase</keyword>
<keyword evidence="2" id="KW-1188">Viral release from host cell</keyword>
<evidence type="ECO:0000256" key="5">
    <source>
        <dbReference type="ARBA" id="ARBA00022723"/>
    </source>
</evidence>
<evidence type="ECO:0000256" key="3">
    <source>
        <dbReference type="ARBA" id="ARBA00022670"/>
    </source>
</evidence>
<feature type="compositionally biased region" description="Basic and acidic residues" evidence="19">
    <location>
        <begin position="509"/>
        <end position="527"/>
    </location>
</feature>
<evidence type="ECO:0000256" key="2">
    <source>
        <dbReference type="ARBA" id="ARBA00022612"/>
    </source>
</evidence>
<dbReference type="InterPro" id="IPR036397">
    <property type="entry name" value="RNaseH_sf"/>
</dbReference>
<reference evidence="21" key="2">
    <citation type="submission" date="2022-01" db="EMBL/GenBank/DDBJ databases">
        <authorList>
            <person name="Yamashiro T."/>
            <person name="Shiraishi A."/>
            <person name="Satake H."/>
            <person name="Nakayama K."/>
        </authorList>
    </citation>
    <scope>NUCLEOTIDE SEQUENCE</scope>
</reference>
<dbReference type="InterPro" id="IPR013103">
    <property type="entry name" value="RVT_2"/>
</dbReference>
<evidence type="ECO:0000256" key="15">
    <source>
        <dbReference type="ARBA" id="ARBA00023113"/>
    </source>
</evidence>
<keyword evidence="16" id="KW-0233">DNA recombination</keyword>
<dbReference type="Pfam" id="PF22936">
    <property type="entry name" value="Pol_BBD"/>
    <property type="match status" value="1"/>
</dbReference>
<keyword evidence="22" id="KW-1185">Reference proteome</keyword>
<evidence type="ECO:0000313" key="21">
    <source>
        <dbReference type="EMBL" id="GJT82796.1"/>
    </source>
</evidence>
<accession>A0ABQ5H5J9</accession>
<feature type="coiled-coil region" evidence="18">
    <location>
        <begin position="315"/>
        <end position="376"/>
    </location>
</feature>
<dbReference type="Proteomes" id="UP001151760">
    <property type="component" value="Unassembled WGS sequence"/>
</dbReference>
<dbReference type="PROSITE" id="PS50994">
    <property type="entry name" value="INTEGRASE"/>
    <property type="match status" value="1"/>
</dbReference>
<dbReference type="InterPro" id="IPR025724">
    <property type="entry name" value="GAG-pre-integrase_dom"/>
</dbReference>
<keyword evidence="13" id="KW-0695">RNA-directed DNA polymerase</keyword>
<feature type="compositionally biased region" description="Polar residues" evidence="19">
    <location>
        <begin position="529"/>
        <end position="540"/>
    </location>
</feature>
<dbReference type="InterPro" id="IPR054722">
    <property type="entry name" value="PolX-like_BBD"/>
</dbReference>
<comment type="function">
    <text evidence="1">The aspartyl protease (PR) mediates the proteolytic cleavages of the Gag and Gag-Pol polyproteins after assembly of the VLP.</text>
</comment>
<keyword evidence="3" id="KW-0645">Protease</keyword>
<name>A0ABQ5H5J9_9ASTR</name>
<evidence type="ECO:0000256" key="11">
    <source>
        <dbReference type="ARBA" id="ARBA00022842"/>
    </source>
</evidence>
<dbReference type="InterPro" id="IPR012337">
    <property type="entry name" value="RNaseH-like_sf"/>
</dbReference>
<evidence type="ECO:0000256" key="14">
    <source>
        <dbReference type="ARBA" id="ARBA00022932"/>
    </source>
</evidence>
<sequence length="1194" mass="137930">MNVYHVGHRMLREINKARGGQTNTFDDDDVDEGPVQDMAHNEDNIFQTDQCDVFDSNVDEALTAQTMFMANLSSAEPVYDEAGPSYDSDTLSEDNKEKVVQSDISSVLNDALMMIINDIDEQPAQCVPPTQSNKAVNVSLTAELARYKELAKVYEKRAKFELTKRELMIDTQIRMIIKDRKFKEDSLQKELHSVKMQLNSTINHNKAKQFQPALYNGHEIVKTTHDRALVLDSEDTLEKAETTRKKMNAKMKDPMYAEVDQNDVDKKWDEIKRKNLLIENDNLIVERLSKDVFYTATNSMLTIQKNDHDEMIKHFSKLEVEHLNLQLKYQHLKERFGNKKSVTSSDAPAFDLVFVIGNLKEQLQGRGNTIRELKEKIYRLQAKHSDANPILNFKALDSQNKDLTVKVNALQDLNEHFRAENEKVKQHYKELYDSIKHTRAKTIEKINSLNNREVHLDYLKHLKESVETLREIIEEARKIKKTNELVIPSIGVKGATAASGSKPRRNTKKDRTLPAKSDKKKVEDHPMINKSSMKQKNRVDSSISYKRTVINSNSNSVCKTCNKCLMSFNHDECVMQSLKLVRKPPINKVVQIVLWYLDSGCLKHMTGDRSRIRNFIKKFIETVRFKNDHFGAIMGYGYYVIGDSVISRASKNKSWMWHRRLNHLNFGTINYLARKDFVKGLPRLKFEKDHLCSACQLGKSKKYSHKPKSENTNMEVLHTLYMDLCGPMCVHSINGKKYILVIVDDYLRFTWVKFLRSKDETQEFVNKFLKQIQVGLNKIVRYIHMDNGAEFVNQVLTEFYESVSIFYQKSVLRTPQQNGAETVATACYTQNRSLIHTHHNKTPYELIHDKKHSGPTIKDNPFAQADNDPFVNVFALEPSFDESSSRDTSLAESTQVTQPHNHLGKWSKDHPLDNVIVEPKNVKTSMDEACCFEAMQEEIHEFDRLQNKARLVAKGYRQEEGIDFEESFAPVARIECIRIFIANAANKNMIIYQMDVKATFLKGELKEEVYVIQPEGFVDPDHPTHVYHLKKALYGLKQALRAWYNTFSRFLLDNKFSKDDIIFASTDPKSCDIFSNEMSSKFQMSMMGQMSFFLGLQVSQTSRDIFINQSKNALEILTKYRMDTSNLVDTPMVDRSKLDEDSLGILLTRLDFEAKPTKKHLKAIKRVFRYLRGMELISKKRTKNKAKTTKPDSE</sequence>
<keyword evidence="6" id="KW-0547">Nucleotide-binding</keyword>
<keyword evidence="5" id="KW-0479">Metal-binding</keyword>
<evidence type="ECO:0000256" key="16">
    <source>
        <dbReference type="ARBA" id="ARBA00023172"/>
    </source>
</evidence>
<keyword evidence="15" id="KW-0917">Virion maturation</keyword>